<evidence type="ECO:0008006" key="3">
    <source>
        <dbReference type="Google" id="ProtNLM"/>
    </source>
</evidence>
<organism evidence="1 2">
    <name type="scientific">Clostridium estertheticum</name>
    <dbReference type="NCBI Taxonomy" id="238834"/>
    <lineage>
        <taxon>Bacteria</taxon>
        <taxon>Bacillati</taxon>
        <taxon>Bacillota</taxon>
        <taxon>Clostridia</taxon>
        <taxon>Eubacteriales</taxon>
        <taxon>Clostridiaceae</taxon>
        <taxon>Clostridium</taxon>
    </lineage>
</organism>
<gene>
    <name evidence="1" type="ORF">E4V82_03765</name>
</gene>
<dbReference type="Proteomes" id="UP000342249">
    <property type="component" value="Unassembled WGS sequence"/>
</dbReference>
<evidence type="ECO:0000313" key="2">
    <source>
        <dbReference type="Proteomes" id="UP000342249"/>
    </source>
</evidence>
<sequence length="60" mass="6964">MWRDLEKPCQEAFKIVWEAYKRNMIAIGCIIITPKGEIVSKGRNRIFDNKSDNPLAGNRK</sequence>
<dbReference type="AlphaFoldDB" id="A0A5N7IJR2"/>
<dbReference type="EMBL" id="SPSF01000014">
    <property type="protein sequence ID" value="MPQ61229.1"/>
    <property type="molecule type" value="Genomic_DNA"/>
</dbReference>
<proteinExistence type="predicted"/>
<evidence type="ECO:0000313" key="1">
    <source>
        <dbReference type="EMBL" id="MPQ61229.1"/>
    </source>
</evidence>
<comment type="caution">
    <text evidence="1">The sequence shown here is derived from an EMBL/GenBank/DDBJ whole genome shotgun (WGS) entry which is preliminary data.</text>
</comment>
<reference evidence="1 2" key="1">
    <citation type="journal article" date="2019" name="Lett. Appl. Microbiol.">
        <title>A case of 'blown pack' spoilage of vacuum-packaged pork likely associated with Clostridium estertheticum in Canada.</title>
        <authorList>
            <person name="Zhang P."/>
            <person name="Ward P."/>
            <person name="McMullen L.M."/>
            <person name="Yang X."/>
        </authorList>
    </citation>
    <scope>NUCLEOTIDE SEQUENCE [LARGE SCALE GENOMIC DNA]</scope>
    <source>
        <strain evidence="1 2">MA19</strain>
    </source>
</reference>
<dbReference type="Gene3D" id="3.40.140.10">
    <property type="entry name" value="Cytidine Deaminase, domain 2"/>
    <property type="match status" value="1"/>
</dbReference>
<protein>
    <recommendedName>
        <fullName evidence="3">CMP/dCMP-type deaminase domain-containing protein</fullName>
    </recommendedName>
</protein>
<dbReference type="RefSeq" id="WP_152750548.1">
    <property type="nucleotide sequence ID" value="NZ_SPSE01000015.1"/>
</dbReference>
<accession>A0A5N7IJR2</accession>
<name>A0A5N7IJR2_9CLOT</name>